<sequence length="153" mass="17817">MQYKVFFAFSVVSTTYAIWPDVLKADESAALDFVMRVSRMSSKDLMFIESQQFLGNKEDAIREKAKKESPPLYEKMMRFLEKYHKLSKEAREYVDEGFSMAKKHVHFYELEQYYSPEQLSEATRFVGKLKLLPIHGELVEAFPDIDAAPPLSD</sequence>
<evidence type="ECO:0008006" key="3">
    <source>
        <dbReference type="Google" id="ProtNLM"/>
    </source>
</evidence>
<dbReference type="AlphaFoldDB" id="A0A368FYL7"/>
<evidence type="ECO:0000313" key="1">
    <source>
        <dbReference type="EMBL" id="RCN36089.1"/>
    </source>
</evidence>
<dbReference type="OrthoDB" id="5887219at2759"/>
<keyword evidence="2" id="KW-1185">Reference proteome</keyword>
<name>A0A368FYL7_ANCCA</name>
<accession>A0A368FYL7</accession>
<dbReference type="Proteomes" id="UP000252519">
    <property type="component" value="Unassembled WGS sequence"/>
</dbReference>
<evidence type="ECO:0000313" key="2">
    <source>
        <dbReference type="Proteomes" id="UP000252519"/>
    </source>
</evidence>
<comment type="caution">
    <text evidence="1">The sequence shown here is derived from an EMBL/GenBank/DDBJ whole genome shotgun (WGS) entry which is preliminary data.</text>
</comment>
<dbReference type="EMBL" id="JOJR01000591">
    <property type="protein sequence ID" value="RCN36089.1"/>
    <property type="molecule type" value="Genomic_DNA"/>
</dbReference>
<gene>
    <name evidence="1" type="ORF">ANCCAN_18039</name>
</gene>
<protein>
    <recommendedName>
        <fullName evidence="3">Nematode fatty acid retinoid binding protein</fullName>
    </recommendedName>
</protein>
<organism evidence="1 2">
    <name type="scientific">Ancylostoma caninum</name>
    <name type="common">Dog hookworm</name>
    <dbReference type="NCBI Taxonomy" id="29170"/>
    <lineage>
        <taxon>Eukaryota</taxon>
        <taxon>Metazoa</taxon>
        <taxon>Ecdysozoa</taxon>
        <taxon>Nematoda</taxon>
        <taxon>Chromadorea</taxon>
        <taxon>Rhabditida</taxon>
        <taxon>Rhabditina</taxon>
        <taxon>Rhabditomorpha</taxon>
        <taxon>Strongyloidea</taxon>
        <taxon>Ancylostomatidae</taxon>
        <taxon>Ancylostomatinae</taxon>
        <taxon>Ancylostoma</taxon>
    </lineage>
</organism>
<dbReference type="Gene3D" id="1.20.120.1100">
    <property type="match status" value="1"/>
</dbReference>
<proteinExistence type="predicted"/>
<reference evidence="1 2" key="1">
    <citation type="submission" date="2014-10" db="EMBL/GenBank/DDBJ databases">
        <title>Draft genome of the hookworm Ancylostoma caninum.</title>
        <authorList>
            <person name="Mitreva M."/>
        </authorList>
    </citation>
    <scope>NUCLEOTIDE SEQUENCE [LARGE SCALE GENOMIC DNA]</scope>
    <source>
        <strain evidence="1 2">Baltimore</strain>
    </source>
</reference>